<keyword evidence="3" id="KW-1185">Reference proteome</keyword>
<dbReference type="eggNOG" id="COG1329">
    <property type="taxonomic scope" value="Bacteria"/>
</dbReference>
<evidence type="ECO:0000313" key="2">
    <source>
        <dbReference type="EMBL" id="ABF39558.1"/>
    </source>
</evidence>
<feature type="domain" description="CarD-like/TRCF RNAP-interacting" evidence="1">
    <location>
        <begin position="14"/>
        <end position="124"/>
    </location>
</feature>
<sequence length="186" mass="20857">MGLVVRSAMNNTLSFIVGDKVVYPNHGVGIIEQISSRTIGAAVQKCYWLKIKASSLRVMVPFDSVHLVGLRRVVRNGEITKIIEYLSDGKCESNHDWKDRFKENSDKMRTGSLMEVAGVLKSLLLLGQSKPLSFREKKMLERARYLLVSELAMAKSCEEPEVEELLGRALQKCKLRFPEASSIAEA</sequence>
<dbReference type="Gene3D" id="1.20.58.1290">
    <property type="entry name" value="CarD-like, C-terminal domain"/>
    <property type="match status" value="1"/>
</dbReference>
<protein>
    <submittedName>
        <fullName evidence="2">Transcriptional regulator, CarD family</fullName>
    </submittedName>
</protein>
<dbReference type="InterPro" id="IPR036101">
    <property type="entry name" value="CarD-like/TRCF_RID_sf"/>
</dbReference>
<accession>Q1IU92</accession>
<name>Q1IU92_KORVE</name>
<proteinExistence type="predicted"/>
<dbReference type="Pfam" id="PF21095">
    <property type="entry name" value="CarD_C"/>
    <property type="match status" value="1"/>
</dbReference>
<organism evidence="2 3">
    <name type="scientific">Koribacter versatilis (strain Ellin345)</name>
    <dbReference type="NCBI Taxonomy" id="204669"/>
    <lineage>
        <taxon>Bacteria</taxon>
        <taxon>Pseudomonadati</taxon>
        <taxon>Acidobacteriota</taxon>
        <taxon>Terriglobia</taxon>
        <taxon>Terriglobales</taxon>
        <taxon>Candidatus Korobacteraceae</taxon>
        <taxon>Candidatus Korobacter</taxon>
    </lineage>
</organism>
<evidence type="ECO:0000259" key="1">
    <source>
        <dbReference type="SMART" id="SM01058"/>
    </source>
</evidence>
<dbReference type="EnsemblBacteria" id="ABF39558">
    <property type="protein sequence ID" value="ABF39558"/>
    <property type="gene ID" value="Acid345_0553"/>
</dbReference>
<dbReference type="PANTHER" id="PTHR38447:SF1">
    <property type="entry name" value="RNA POLYMERASE-BINDING TRANSCRIPTION FACTOR CARD"/>
    <property type="match status" value="1"/>
</dbReference>
<dbReference type="Proteomes" id="UP000002432">
    <property type="component" value="Chromosome"/>
</dbReference>
<dbReference type="Gene3D" id="2.40.10.170">
    <property type="match status" value="1"/>
</dbReference>
<dbReference type="InterPro" id="IPR003711">
    <property type="entry name" value="CarD-like/TRCF_RID"/>
</dbReference>
<dbReference type="Pfam" id="PF02559">
    <property type="entry name" value="CarD_TRCF_RID"/>
    <property type="match status" value="1"/>
</dbReference>
<dbReference type="HOGENOM" id="CLU_048259_1_1_0"/>
<dbReference type="GO" id="GO:0009303">
    <property type="term" value="P:rRNA transcription"/>
    <property type="evidence" value="ECO:0007669"/>
    <property type="project" value="TreeGrafter"/>
</dbReference>
<dbReference type="AlphaFoldDB" id="Q1IU92"/>
<dbReference type="STRING" id="204669.Acid345_0553"/>
<dbReference type="KEGG" id="aba:Acid345_0553"/>
<dbReference type="PANTHER" id="PTHR38447">
    <property type="entry name" value="TRANSCRIPTION FACTOR YDEB-RELATED"/>
    <property type="match status" value="1"/>
</dbReference>
<dbReference type="InterPro" id="IPR048792">
    <property type="entry name" value="CarD_C"/>
</dbReference>
<reference evidence="2 3" key="1">
    <citation type="journal article" date="2009" name="Appl. Environ. Microbiol.">
        <title>Three genomes from the phylum Acidobacteria provide insight into the lifestyles of these microorganisms in soils.</title>
        <authorList>
            <person name="Ward N.L."/>
            <person name="Challacombe J.F."/>
            <person name="Janssen P.H."/>
            <person name="Henrissat B."/>
            <person name="Coutinho P.M."/>
            <person name="Wu M."/>
            <person name="Xie G."/>
            <person name="Haft D.H."/>
            <person name="Sait M."/>
            <person name="Badger J."/>
            <person name="Barabote R.D."/>
            <person name="Bradley B."/>
            <person name="Brettin T.S."/>
            <person name="Brinkac L.M."/>
            <person name="Bruce D."/>
            <person name="Creasy T."/>
            <person name="Daugherty S.C."/>
            <person name="Davidsen T.M."/>
            <person name="DeBoy R.T."/>
            <person name="Detter J.C."/>
            <person name="Dodson R.J."/>
            <person name="Durkin A.S."/>
            <person name="Ganapathy A."/>
            <person name="Gwinn-Giglio M."/>
            <person name="Han C.S."/>
            <person name="Khouri H."/>
            <person name="Kiss H."/>
            <person name="Kothari S.P."/>
            <person name="Madupu R."/>
            <person name="Nelson K.E."/>
            <person name="Nelson W.C."/>
            <person name="Paulsen I."/>
            <person name="Penn K."/>
            <person name="Ren Q."/>
            <person name="Rosovitz M.J."/>
            <person name="Selengut J.D."/>
            <person name="Shrivastava S."/>
            <person name="Sullivan S.A."/>
            <person name="Tapia R."/>
            <person name="Thompson L.S."/>
            <person name="Watkins K.L."/>
            <person name="Yang Q."/>
            <person name="Yu C."/>
            <person name="Zafar N."/>
            <person name="Zhou L."/>
            <person name="Kuske C.R."/>
        </authorList>
    </citation>
    <scope>NUCLEOTIDE SEQUENCE [LARGE SCALE GENOMIC DNA]</scope>
    <source>
        <strain evidence="2 3">Ellin345</strain>
    </source>
</reference>
<dbReference type="InterPro" id="IPR052531">
    <property type="entry name" value="CarD-like_regulator"/>
</dbReference>
<evidence type="ECO:0000313" key="3">
    <source>
        <dbReference type="Proteomes" id="UP000002432"/>
    </source>
</evidence>
<dbReference type="SMART" id="SM01058">
    <property type="entry name" value="CarD_TRCF"/>
    <property type="match status" value="1"/>
</dbReference>
<dbReference type="EMBL" id="CP000360">
    <property type="protein sequence ID" value="ABF39558.1"/>
    <property type="molecule type" value="Genomic_DNA"/>
</dbReference>
<dbReference type="InterPro" id="IPR042215">
    <property type="entry name" value="CarD-like_C"/>
</dbReference>
<gene>
    <name evidence="2" type="ordered locus">Acid345_0553</name>
</gene>
<dbReference type="SUPFAM" id="SSF141259">
    <property type="entry name" value="CarD-like"/>
    <property type="match status" value="1"/>
</dbReference>